<evidence type="ECO:0000256" key="1">
    <source>
        <dbReference type="ARBA" id="ARBA00004123"/>
    </source>
</evidence>
<dbReference type="SUPFAM" id="SSF57667">
    <property type="entry name" value="beta-beta-alpha zinc fingers"/>
    <property type="match status" value="2"/>
</dbReference>
<dbReference type="GO" id="GO:0008270">
    <property type="term" value="F:zinc ion binding"/>
    <property type="evidence" value="ECO:0007669"/>
    <property type="project" value="UniProtKB-KW"/>
</dbReference>
<evidence type="ECO:0000259" key="8">
    <source>
        <dbReference type="PROSITE" id="PS50157"/>
    </source>
</evidence>
<feature type="region of interest" description="Disordered" evidence="7">
    <location>
        <begin position="674"/>
        <end position="745"/>
    </location>
</feature>
<evidence type="ECO:0000256" key="7">
    <source>
        <dbReference type="SAM" id="MobiDB-lite"/>
    </source>
</evidence>
<dbReference type="PROSITE" id="PS00028">
    <property type="entry name" value="ZINC_FINGER_C2H2_1"/>
    <property type="match status" value="5"/>
</dbReference>
<reference evidence="9" key="3">
    <citation type="submission" date="2025-09" db="UniProtKB">
        <authorList>
            <consortium name="Ensembl"/>
        </authorList>
    </citation>
    <scope>IDENTIFICATION</scope>
</reference>
<keyword evidence="5" id="KW-0539">Nucleus</keyword>
<dbReference type="Proteomes" id="UP000694680">
    <property type="component" value="Chromosome 8"/>
</dbReference>
<evidence type="ECO:0000256" key="5">
    <source>
        <dbReference type="ARBA" id="ARBA00023242"/>
    </source>
</evidence>
<dbReference type="GO" id="GO:0000978">
    <property type="term" value="F:RNA polymerase II cis-regulatory region sequence-specific DNA binding"/>
    <property type="evidence" value="ECO:0007669"/>
    <property type="project" value="TreeGrafter"/>
</dbReference>
<reference evidence="9" key="2">
    <citation type="submission" date="2025-08" db="UniProtKB">
        <authorList>
            <consortium name="Ensembl"/>
        </authorList>
    </citation>
    <scope>IDENTIFICATION</scope>
</reference>
<evidence type="ECO:0000256" key="6">
    <source>
        <dbReference type="PROSITE-ProRule" id="PRU00042"/>
    </source>
</evidence>
<feature type="compositionally biased region" description="Low complexity" evidence="7">
    <location>
        <begin position="350"/>
        <end position="372"/>
    </location>
</feature>
<feature type="compositionally biased region" description="Basic and acidic residues" evidence="7">
    <location>
        <begin position="492"/>
        <end position="508"/>
    </location>
</feature>
<feature type="region of interest" description="Disordered" evidence="7">
    <location>
        <begin position="332"/>
        <end position="429"/>
    </location>
</feature>
<dbReference type="Ensembl" id="ENSGWIT00000038162.1">
    <property type="protein sequence ID" value="ENSGWIP00000034989.1"/>
    <property type="gene ID" value="ENSGWIG00000018139.1"/>
</dbReference>
<dbReference type="GO" id="GO:0005634">
    <property type="term" value="C:nucleus"/>
    <property type="evidence" value="ECO:0007669"/>
    <property type="project" value="UniProtKB-SubCell"/>
</dbReference>
<dbReference type="PROSITE" id="PS50157">
    <property type="entry name" value="ZINC_FINGER_C2H2_2"/>
    <property type="match status" value="5"/>
</dbReference>
<keyword evidence="10" id="KW-1185">Reference proteome</keyword>
<reference evidence="9" key="1">
    <citation type="submission" date="2020-06" db="EMBL/GenBank/DDBJ databases">
        <authorList>
            <consortium name="Wellcome Sanger Institute Data Sharing"/>
        </authorList>
    </citation>
    <scope>NUCLEOTIDE SEQUENCE [LARGE SCALE GENOMIC DNA]</scope>
</reference>
<evidence type="ECO:0000256" key="4">
    <source>
        <dbReference type="ARBA" id="ARBA00022833"/>
    </source>
</evidence>
<keyword evidence="3 6" id="KW-0863">Zinc-finger</keyword>
<comment type="subcellular location">
    <subcellularLocation>
        <location evidence="1">Nucleus</location>
    </subcellularLocation>
</comment>
<feature type="compositionally biased region" description="Low complexity" evidence="7">
    <location>
        <begin position="696"/>
        <end position="709"/>
    </location>
</feature>
<feature type="compositionally biased region" description="Basic and acidic residues" evidence="7">
    <location>
        <begin position="562"/>
        <end position="571"/>
    </location>
</feature>
<feature type="domain" description="C2H2-type" evidence="8">
    <location>
        <begin position="590"/>
        <end position="612"/>
    </location>
</feature>
<dbReference type="InterPro" id="IPR013087">
    <property type="entry name" value="Znf_C2H2_type"/>
</dbReference>
<dbReference type="PANTHER" id="PTHR24396">
    <property type="entry name" value="ZINC FINGER PROTEIN"/>
    <property type="match status" value="1"/>
</dbReference>
<feature type="domain" description="C2H2-type" evidence="8">
    <location>
        <begin position="433"/>
        <end position="460"/>
    </location>
</feature>
<feature type="region of interest" description="Disordered" evidence="7">
    <location>
        <begin position="538"/>
        <end position="580"/>
    </location>
</feature>
<evidence type="ECO:0000313" key="9">
    <source>
        <dbReference type="Ensembl" id="ENSGWIP00000034989.1"/>
    </source>
</evidence>
<proteinExistence type="predicted"/>
<dbReference type="InterPro" id="IPR051643">
    <property type="entry name" value="Transcr_Reg_ZincFinger"/>
</dbReference>
<feature type="compositionally biased region" description="Polar residues" evidence="7">
    <location>
        <begin position="538"/>
        <end position="549"/>
    </location>
</feature>
<feature type="region of interest" description="Disordered" evidence="7">
    <location>
        <begin position="481"/>
        <end position="510"/>
    </location>
</feature>
<keyword evidence="2" id="KW-0479">Metal-binding</keyword>
<keyword evidence="4" id="KW-0862">Zinc</keyword>
<dbReference type="SMART" id="SM00355">
    <property type="entry name" value="ZnF_C2H2"/>
    <property type="match status" value="6"/>
</dbReference>
<feature type="compositionally biased region" description="Pro residues" evidence="7">
    <location>
        <begin position="337"/>
        <end position="349"/>
    </location>
</feature>
<accession>A0A8C5GSH5</accession>
<dbReference type="PANTHER" id="PTHR24396:SF22">
    <property type="entry name" value="PROTEIN WIZ"/>
    <property type="match status" value="1"/>
</dbReference>
<dbReference type="InterPro" id="IPR055125">
    <property type="entry name" value="Wiz_C_Znf"/>
</dbReference>
<dbReference type="Pfam" id="PF23015">
    <property type="entry name" value="zf-WIZ"/>
    <property type="match status" value="1"/>
</dbReference>
<feature type="domain" description="C2H2-type" evidence="8">
    <location>
        <begin position="166"/>
        <end position="188"/>
    </location>
</feature>
<name>A0A8C5GSH5_GOUWI</name>
<organism evidence="9 10">
    <name type="scientific">Gouania willdenowi</name>
    <name type="common">Blunt-snouted clingfish</name>
    <name type="synonym">Lepadogaster willdenowi</name>
    <dbReference type="NCBI Taxonomy" id="441366"/>
    <lineage>
        <taxon>Eukaryota</taxon>
        <taxon>Metazoa</taxon>
        <taxon>Chordata</taxon>
        <taxon>Craniata</taxon>
        <taxon>Vertebrata</taxon>
        <taxon>Euteleostomi</taxon>
        <taxon>Actinopterygii</taxon>
        <taxon>Neopterygii</taxon>
        <taxon>Teleostei</taxon>
        <taxon>Neoteleostei</taxon>
        <taxon>Acanthomorphata</taxon>
        <taxon>Ovalentaria</taxon>
        <taxon>Blenniimorphae</taxon>
        <taxon>Blenniiformes</taxon>
        <taxon>Gobiesocoidei</taxon>
        <taxon>Gobiesocidae</taxon>
        <taxon>Gobiesocinae</taxon>
        <taxon>Gouania</taxon>
    </lineage>
</organism>
<sequence>MLLLQTSCPNQSLFGSSRLFSLGVKILKCKVCDAHFETRRGLAHHARSHLRQLGISIAPPSSSSALTPSLGVSPDPAHSASPPFVVKKAPISSLLPVSSPLRSLEHKALGLKSLTSSLCAPTSISAGKPLWAPLLTLLSGMEQKCNDKLVGFPPSAALEVDPNKDIVCQLCGAWFETRKGLSSHARAHLRHFGVEYSESKGSPIDLLNQLLDTDDFKHTAMQMDFHPDPHRFTSTKRSLATSRPPCRSSVSAVGSSWLFLTVSVMWKETKSEPPKEIGCEFCGEYFENRKGLSSHARSHLRQMGITEWSVNGSPIDTLREIITRRGLPCALPLKPLKTPPPSSPGPPRSPLSTSSSPSSTFASRLPFAFARPSSPPRSPLKSSAAQAMSPSGSILKLKPEPIQVEVTRPESVDKAAESLNSTVSHEPEPTRDIRCEFCGEYFENRKGLSSHARSHLRQMGITEWSVNGSPIDTLREVMHKRGLEGPSGSDPSVKKESNHGAGGHRWDGTEGSAAFSYQSSKYRKSPLSLLQMGSRFQKQGLGSSSSSPTGKFFRMSPLGKRPPSEEAHTADGEPSSQHPIKSFSSTFIKKHCELCGFYFENRKALASHARAHLRQFGVTEWCVNGSPIETLSAWIRSRPQKVLEMHRSYMQGSRSALKKVRSCGRLMTRHLMLSLGRPQSGEVKPGSSKNADGDTGSSSQASSGKAGRSSFERRPVKHPSCSDGSERDSGPPKAPRTGTVPALVPKPPSYPLVKLVGKFYTLKCRFCEVEFHGPLSVQEDWIRHLQQHILQINYDKPDAPKPSEHQAPSEAAFLDCYWFPSRFELVRARGERGSCPRLRR</sequence>
<evidence type="ECO:0000256" key="3">
    <source>
        <dbReference type="ARBA" id="ARBA00022771"/>
    </source>
</evidence>
<feature type="domain" description="C2H2-type" evidence="8">
    <location>
        <begin position="27"/>
        <end position="49"/>
    </location>
</feature>
<evidence type="ECO:0000313" key="10">
    <source>
        <dbReference type="Proteomes" id="UP000694680"/>
    </source>
</evidence>
<protein>
    <submittedName>
        <fullName evidence="9">WIZ zinc finger</fullName>
    </submittedName>
</protein>
<feature type="compositionally biased region" description="Basic and acidic residues" evidence="7">
    <location>
        <begin position="407"/>
        <end position="416"/>
    </location>
</feature>
<feature type="domain" description="C2H2-type" evidence="8">
    <location>
        <begin position="277"/>
        <end position="304"/>
    </location>
</feature>
<dbReference type="InterPro" id="IPR036236">
    <property type="entry name" value="Znf_C2H2_sf"/>
</dbReference>
<evidence type="ECO:0000256" key="2">
    <source>
        <dbReference type="ARBA" id="ARBA00022723"/>
    </source>
</evidence>
<dbReference type="AlphaFoldDB" id="A0A8C5GSH5"/>
<dbReference type="GO" id="GO:0000981">
    <property type="term" value="F:DNA-binding transcription factor activity, RNA polymerase II-specific"/>
    <property type="evidence" value="ECO:0007669"/>
    <property type="project" value="TreeGrafter"/>
</dbReference>